<feature type="chain" id="PRO_5028055779" description="Pulmonary surfactant-associated protein B" evidence="13">
    <location>
        <begin position="21"/>
        <end position="396"/>
    </location>
</feature>
<dbReference type="InterPro" id="IPR051428">
    <property type="entry name" value="Sphingo_Act-Surfact_Prot"/>
</dbReference>
<organism evidence="16 17">
    <name type="scientific">Geotrypetes seraphini</name>
    <name type="common">Gaboon caecilian</name>
    <name type="synonym">Caecilia seraphini</name>
    <dbReference type="NCBI Taxonomy" id="260995"/>
    <lineage>
        <taxon>Eukaryota</taxon>
        <taxon>Metazoa</taxon>
        <taxon>Chordata</taxon>
        <taxon>Craniata</taxon>
        <taxon>Vertebrata</taxon>
        <taxon>Euteleostomi</taxon>
        <taxon>Amphibia</taxon>
        <taxon>Gymnophiona</taxon>
        <taxon>Geotrypetes</taxon>
    </lineage>
</organism>
<dbReference type="InParanoid" id="A0A6P8R479"/>
<dbReference type="SMART" id="SM00741">
    <property type="entry name" value="SapB"/>
    <property type="match status" value="3"/>
</dbReference>
<dbReference type="InterPro" id="IPR007856">
    <property type="entry name" value="SapB_1"/>
</dbReference>
<dbReference type="FunCoup" id="A0A6P8R479">
    <property type="interactions" value="20"/>
</dbReference>
<evidence type="ECO:0000256" key="9">
    <source>
        <dbReference type="ARBA" id="ARBA00023180"/>
    </source>
</evidence>
<dbReference type="Proteomes" id="UP000515159">
    <property type="component" value="Chromosome 6"/>
</dbReference>
<dbReference type="InterPro" id="IPR003119">
    <property type="entry name" value="SAP_A"/>
</dbReference>
<evidence type="ECO:0000256" key="5">
    <source>
        <dbReference type="ARBA" id="ARBA00022713"/>
    </source>
</evidence>
<dbReference type="OrthoDB" id="8889685at2759"/>
<dbReference type="InterPro" id="IPR008373">
    <property type="entry name" value="Saposin"/>
</dbReference>
<evidence type="ECO:0000256" key="4">
    <source>
        <dbReference type="ARBA" id="ARBA00022525"/>
    </source>
</evidence>
<dbReference type="GO" id="GO:0006665">
    <property type="term" value="P:sphingolipid metabolic process"/>
    <property type="evidence" value="ECO:0007669"/>
    <property type="project" value="InterPro"/>
</dbReference>
<feature type="domain" description="Saposin A-type" evidence="15">
    <location>
        <begin position="21"/>
        <end position="61"/>
    </location>
</feature>
<dbReference type="SUPFAM" id="SSF47862">
    <property type="entry name" value="Saposin"/>
    <property type="match status" value="3"/>
</dbReference>
<evidence type="ECO:0000313" key="17">
    <source>
        <dbReference type="RefSeq" id="XP_033804829.1"/>
    </source>
</evidence>
<dbReference type="GO" id="GO:0016020">
    <property type="term" value="C:membrane"/>
    <property type="evidence" value="ECO:0007669"/>
    <property type="project" value="GOC"/>
</dbReference>
<evidence type="ECO:0000256" key="8">
    <source>
        <dbReference type="ARBA" id="ARBA00023157"/>
    </source>
</evidence>
<evidence type="ECO:0000256" key="11">
    <source>
        <dbReference type="ARBA" id="ARBA00041094"/>
    </source>
</evidence>
<dbReference type="InterPro" id="IPR008139">
    <property type="entry name" value="SaposinB_dom"/>
</dbReference>
<dbReference type="Pfam" id="PF03489">
    <property type="entry name" value="SapB_2"/>
    <property type="match status" value="2"/>
</dbReference>
<dbReference type="GO" id="GO:0005576">
    <property type="term" value="C:extracellular region"/>
    <property type="evidence" value="ECO:0007669"/>
    <property type="project" value="UniProtKB-SubCell"/>
</dbReference>
<dbReference type="PANTHER" id="PTHR11480">
    <property type="entry name" value="SAPOSIN-RELATED"/>
    <property type="match status" value="1"/>
</dbReference>
<comment type="subunit">
    <text evidence="2">Homodimer; disulfide-linked.</text>
</comment>
<keyword evidence="4" id="KW-0964">Secreted</keyword>
<evidence type="ECO:0000256" key="1">
    <source>
        <dbReference type="ARBA" id="ARBA00004364"/>
    </source>
</evidence>
<dbReference type="GO" id="GO:0005764">
    <property type="term" value="C:lysosome"/>
    <property type="evidence" value="ECO:0007669"/>
    <property type="project" value="InterPro"/>
</dbReference>
<dbReference type="Gene3D" id="1.10.225.10">
    <property type="entry name" value="Saposin-like"/>
    <property type="match status" value="3"/>
</dbReference>
<comment type="function">
    <text evidence="10">Pulmonary surfactant-associated proteins promote alveolar stability by lowering the surface tension at the air-liquid interface in the peripheral air spaces. SP-B increases the collapse pressure of palmitic acid to nearly 70 millinewtons per meter.</text>
</comment>
<evidence type="ECO:0000256" key="13">
    <source>
        <dbReference type="SAM" id="SignalP"/>
    </source>
</evidence>
<feature type="signal peptide" evidence="13">
    <location>
        <begin position="1"/>
        <end position="20"/>
    </location>
</feature>
<dbReference type="CTD" id="6439"/>
<dbReference type="RefSeq" id="XP_033804829.1">
    <property type="nucleotide sequence ID" value="XM_033948938.1"/>
</dbReference>
<dbReference type="GO" id="GO:0005771">
    <property type="term" value="C:multivesicular body"/>
    <property type="evidence" value="ECO:0007669"/>
    <property type="project" value="TreeGrafter"/>
</dbReference>
<dbReference type="InterPro" id="IPR008138">
    <property type="entry name" value="SapB_2"/>
</dbReference>
<evidence type="ECO:0000256" key="10">
    <source>
        <dbReference type="ARBA" id="ARBA00037221"/>
    </source>
</evidence>
<sequence>MPAVGLAILSWICMSTVVTGKVLDQDKCRQGPEFWCQNIVTAIQCGELGHCIQTVWKKEEGGNLCGDCKQLVTTFINMIKDSSLQDGIKNFLHKECNLIPMKSTVLQCQLVVDKYMGTMMTFLENQINPDVICATLGLCLTDQSKHETRELVNHIKAWLPLWKEDSFGLPPDRQTMQADGLNVFPIPLPTCWLCRFLTGRVESAIPKDAIAKGVTKLCHLLPSKISGMCQCITEKYTVILMDTILSKIGAQYICGLIFLCATEDNYAPDTPMVPVPGKDIKCETCLTITAQAKASINENSSMIETEAVLHNICNTYHLDFPKCQKFMQQYQSDLLILLKKNWDNHTTCQEIGVCGAVASTALKAGDCTQGPAYWCSNMDAAKECKAVLHCQTHVWN</sequence>
<dbReference type="InterPro" id="IPR011001">
    <property type="entry name" value="Saposin-like"/>
</dbReference>
<reference evidence="17" key="1">
    <citation type="submission" date="2025-08" db="UniProtKB">
        <authorList>
            <consortium name="RefSeq"/>
        </authorList>
    </citation>
    <scope>IDENTIFICATION</scope>
</reference>
<keyword evidence="16" id="KW-1185">Reference proteome</keyword>
<keyword evidence="9" id="KW-0325">Glycoprotein</keyword>
<keyword evidence="6 13" id="KW-0732">Signal</keyword>
<dbReference type="Pfam" id="PF02199">
    <property type="entry name" value="SapA"/>
    <property type="match status" value="2"/>
</dbReference>
<evidence type="ECO:0000256" key="2">
    <source>
        <dbReference type="ARBA" id="ARBA00011748"/>
    </source>
</evidence>
<keyword evidence="7" id="KW-0677">Repeat</keyword>
<feature type="domain" description="Saposin B-type" evidence="14">
    <location>
        <begin position="61"/>
        <end position="143"/>
    </location>
</feature>
<dbReference type="PANTHER" id="PTHR11480:SF33">
    <property type="entry name" value="PULMONARY SURFACTANT-ASSOCIATED PROTEIN B"/>
    <property type="match status" value="1"/>
</dbReference>
<dbReference type="AlphaFoldDB" id="A0A6P8R479"/>
<dbReference type="PROSITE" id="PS50015">
    <property type="entry name" value="SAP_B"/>
    <property type="match status" value="3"/>
</dbReference>
<feature type="domain" description="Saposin B-type" evidence="14">
    <location>
        <begin position="278"/>
        <end position="358"/>
    </location>
</feature>
<keyword evidence="5" id="KW-0305">Gaseous exchange</keyword>
<comment type="subcellular location">
    <subcellularLocation>
        <location evidence="1">Secreted</location>
        <location evidence="1">Extracellular space</location>
        <location evidence="1">Surface film</location>
    </subcellularLocation>
</comment>
<proteinExistence type="predicted"/>
<feature type="domain" description="Saposin B-type" evidence="14">
    <location>
        <begin position="187"/>
        <end position="264"/>
    </location>
</feature>
<dbReference type="PRINTS" id="PR01797">
    <property type="entry name" value="SAPOSIN"/>
</dbReference>
<evidence type="ECO:0000256" key="3">
    <source>
        <dbReference type="ARBA" id="ARBA00022439"/>
    </source>
</evidence>
<evidence type="ECO:0000259" key="15">
    <source>
        <dbReference type="PROSITE" id="PS51110"/>
    </source>
</evidence>
<dbReference type="PROSITE" id="PS51110">
    <property type="entry name" value="SAP_A"/>
    <property type="match status" value="2"/>
</dbReference>
<dbReference type="FunFam" id="1.10.225.10:FF:000008">
    <property type="entry name" value="Pulmonary surfactant-associated protein B"/>
    <property type="match status" value="1"/>
</dbReference>
<dbReference type="SMART" id="SM00162">
    <property type="entry name" value="SAPA"/>
    <property type="match status" value="2"/>
</dbReference>
<keyword evidence="8" id="KW-1015">Disulfide bond</keyword>
<keyword evidence="3" id="KW-0767">Surface film</keyword>
<name>A0A6P8R479_GEOSA</name>
<dbReference type="GeneID" id="117362488"/>
<evidence type="ECO:0000256" key="6">
    <source>
        <dbReference type="ARBA" id="ARBA00022729"/>
    </source>
</evidence>
<evidence type="ECO:0000259" key="14">
    <source>
        <dbReference type="PROSITE" id="PS50015"/>
    </source>
</evidence>
<dbReference type="Pfam" id="PF05184">
    <property type="entry name" value="SapB_1"/>
    <property type="match status" value="1"/>
</dbReference>
<gene>
    <name evidence="17" type="primary">SFTPB</name>
</gene>
<evidence type="ECO:0000256" key="7">
    <source>
        <dbReference type="ARBA" id="ARBA00022737"/>
    </source>
</evidence>
<evidence type="ECO:0000256" key="12">
    <source>
        <dbReference type="ARBA" id="ARBA00041785"/>
    </source>
</evidence>
<protein>
    <recommendedName>
        <fullName evidence="11">Pulmonary surfactant-associated protein B</fullName>
    </recommendedName>
    <alternativeName>
        <fullName evidence="12">Pulmonary surfactant-associated proteolipid SPL(Phe)</fullName>
    </alternativeName>
</protein>
<feature type="domain" description="Saposin A-type" evidence="15">
    <location>
        <begin position="360"/>
        <end position="396"/>
    </location>
</feature>
<dbReference type="GO" id="GO:0007585">
    <property type="term" value="P:respiratory gaseous exchange by respiratory system"/>
    <property type="evidence" value="ECO:0007669"/>
    <property type="project" value="UniProtKB-KW"/>
</dbReference>
<dbReference type="KEGG" id="gsh:117362488"/>
<accession>A0A6P8R479</accession>
<evidence type="ECO:0000313" key="16">
    <source>
        <dbReference type="Proteomes" id="UP000515159"/>
    </source>
</evidence>